<keyword evidence="2" id="KW-1185">Reference proteome</keyword>
<sequence>MKIAYTFIRSDFQGSVGADTLSCKSTGYRRTTKECFISSTPAFAALNETIDPSSTVFAFDDWTLVFRGTPGIGTNPKLAWIGTEGVTSTDETCMSLSATSCRQHYRDPVVDQWDNLRITEVKISFYKDDNEKYIIFNGTDTTISDWFQKERILSSSWSGMEQKSFTYFSLEGHASRNFFTSSYYGCDHDEIFTLVLTSHVLLCTYDIHTTYPQFLFATENAAGRPESLSGVAFADVFAIFVK</sequence>
<protein>
    <submittedName>
        <fullName evidence="1">Uncharacterized protein</fullName>
    </submittedName>
</protein>
<evidence type="ECO:0000313" key="2">
    <source>
        <dbReference type="Proteomes" id="UP000828390"/>
    </source>
</evidence>
<reference evidence="1" key="1">
    <citation type="journal article" date="2019" name="bioRxiv">
        <title>The Genome of the Zebra Mussel, Dreissena polymorpha: A Resource for Invasive Species Research.</title>
        <authorList>
            <person name="McCartney M.A."/>
            <person name="Auch B."/>
            <person name="Kono T."/>
            <person name="Mallez S."/>
            <person name="Zhang Y."/>
            <person name="Obille A."/>
            <person name="Becker A."/>
            <person name="Abrahante J.E."/>
            <person name="Garbe J."/>
            <person name="Badalamenti J.P."/>
            <person name="Herman A."/>
            <person name="Mangelson H."/>
            <person name="Liachko I."/>
            <person name="Sullivan S."/>
            <person name="Sone E.D."/>
            <person name="Koren S."/>
            <person name="Silverstein K.A.T."/>
            <person name="Beckman K.B."/>
            <person name="Gohl D.M."/>
        </authorList>
    </citation>
    <scope>NUCLEOTIDE SEQUENCE</scope>
    <source>
        <strain evidence="1">Duluth1</strain>
        <tissue evidence="1">Whole animal</tissue>
    </source>
</reference>
<evidence type="ECO:0000313" key="1">
    <source>
        <dbReference type="EMBL" id="KAH3856958.1"/>
    </source>
</evidence>
<name>A0A9D4LEB4_DREPO</name>
<gene>
    <name evidence="1" type="ORF">DPMN_099554</name>
</gene>
<dbReference type="AlphaFoldDB" id="A0A9D4LEB4"/>
<comment type="caution">
    <text evidence="1">The sequence shown here is derived from an EMBL/GenBank/DDBJ whole genome shotgun (WGS) entry which is preliminary data.</text>
</comment>
<dbReference type="EMBL" id="JAIWYP010000003">
    <property type="protein sequence ID" value="KAH3856958.1"/>
    <property type="molecule type" value="Genomic_DNA"/>
</dbReference>
<reference evidence="1" key="2">
    <citation type="submission" date="2020-11" db="EMBL/GenBank/DDBJ databases">
        <authorList>
            <person name="McCartney M.A."/>
            <person name="Auch B."/>
            <person name="Kono T."/>
            <person name="Mallez S."/>
            <person name="Becker A."/>
            <person name="Gohl D.M."/>
            <person name="Silverstein K.A.T."/>
            <person name="Koren S."/>
            <person name="Bechman K.B."/>
            <person name="Herman A."/>
            <person name="Abrahante J.E."/>
            <person name="Garbe J."/>
        </authorList>
    </citation>
    <scope>NUCLEOTIDE SEQUENCE</scope>
    <source>
        <strain evidence="1">Duluth1</strain>
        <tissue evidence="1">Whole animal</tissue>
    </source>
</reference>
<accession>A0A9D4LEB4</accession>
<dbReference type="Proteomes" id="UP000828390">
    <property type="component" value="Unassembled WGS sequence"/>
</dbReference>
<organism evidence="1 2">
    <name type="scientific">Dreissena polymorpha</name>
    <name type="common">Zebra mussel</name>
    <name type="synonym">Mytilus polymorpha</name>
    <dbReference type="NCBI Taxonomy" id="45954"/>
    <lineage>
        <taxon>Eukaryota</taxon>
        <taxon>Metazoa</taxon>
        <taxon>Spiralia</taxon>
        <taxon>Lophotrochozoa</taxon>
        <taxon>Mollusca</taxon>
        <taxon>Bivalvia</taxon>
        <taxon>Autobranchia</taxon>
        <taxon>Heteroconchia</taxon>
        <taxon>Euheterodonta</taxon>
        <taxon>Imparidentia</taxon>
        <taxon>Neoheterodontei</taxon>
        <taxon>Myida</taxon>
        <taxon>Dreissenoidea</taxon>
        <taxon>Dreissenidae</taxon>
        <taxon>Dreissena</taxon>
    </lineage>
</organism>
<proteinExistence type="predicted"/>